<dbReference type="PANTHER" id="PTHR30121">
    <property type="entry name" value="UNCHARACTERIZED PROTEIN YJGR-RELATED"/>
    <property type="match status" value="1"/>
</dbReference>
<feature type="compositionally biased region" description="Low complexity" evidence="1">
    <location>
        <begin position="1"/>
        <end position="15"/>
    </location>
</feature>
<dbReference type="InterPro" id="IPR027417">
    <property type="entry name" value="P-loop_NTPase"/>
</dbReference>
<dbReference type="PANTHER" id="PTHR30121:SF6">
    <property type="entry name" value="SLR6007 PROTEIN"/>
    <property type="match status" value="1"/>
</dbReference>
<dbReference type="Proteomes" id="UP000635996">
    <property type="component" value="Unassembled WGS sequence"/>
</dbReference>
<gene>
    <name evidence="2" type="ORF">HCJ95_09630</name>
</gene>
<name>A0ABX0YPX9_STRTL</name>
<evidence type="ECO:0000256" key="1">
    <source>
        <dbReference type="SAM" id="MobiDB-lite"/>
    </source>
</evidence>
<reference evidence="2 3" key="1">
    <citation type="submission" date="2020-03" db="EMBL/GenBank/DDBJ databases">
        <title>WGS of actinomycetes isolated from Thailand.</title>
        <authorList>
            <person name="Thawai C."/>
        </authorList>
    </citation>
    <scope>NUCLEOTIDE SEQUENCE [LARGE SCALE GENOMIC DNA]</scope>
    <source>
        <strain evidence="2 3">NBRC 13905</strain>
    </source>
</reference>
<comment type="caution">
    <text evidence="2">The sequence shown here is derived from an EMBL/GenBank/DDBJ whole genome shotgun (WGS) entry which is preliminary data.</text>
</comment>
<evidence type="ECO:0000313" key="2">
    <source>
        <dbReference type="EMBL" id="NJP14548.1"/>
    </source>
</evidence>
<feature type="region of interest" description="Disordered" evidence="1">
    <location>
        <begin position="1"/>
        <end position="26"/>
    </location>
</feature>
<organism evidence="2 3">
    <name type="scientific">Streptomyces thermoviolaceus subsp. thermoviolaceus</name>
    <dbReference type="NCBI Taxonomy" id="66860"/>
    <lineage>
        <taxon>Bacteria</taxon>
        <taxon>Bacillati</taxon>
        <taxon>Actinomycetota</taxon>
        <taxon>Actinomycetes</taxon>
        <taxon>Kitasatosporales</taxon>
        <taxon>Streptomycetaceae</taxon>
        <taxon>Streptomyces</taxon>
    </lineage>
</organism>
<dbReference type="RefSeq" id="WP_168131428.1">
    <property type="nucleotide sequence ID" value="NZ_BMVZ01000009.1"/>
</dbReference>
<dbReference type="Gene3D" id="3.40.50.300">
    <property type="entry name" value="P-loop containing nucleotide triphosphate hydrolases"/>
    <property type="match status" value="2"/>
</dbReference>
<protein>
    <submittedName>
        <fullName evidence="2">ATP/GTP-binding protein</fullName>
    </submittedName>
</protein>
<evidence type="ECO:0000313" key="3">
    <source>
        <dbReference type="Proteomes" id="UP000635996"/>
    </source>
</evidence>
<dbReference type="SUPFAM" id="SSF52540">
    <property type="entry name" value="P-loop containing nucleoside triphosphate hydrolases"/>
    <property type="match status" value="1"/>
</dbReference>
<keyword evidence="3" id="KW-1185">Reference proteome</keyword>
<dbReference type="EMBL" id="JAATEL010000008">
    <property type="protein sequence ID" value="NJP14548.1"/>
    <property type="molecule type" value="Genomic_DNA"/>
</dbReference>
<dbReference type="InterPro" id="IPR051162">
    <property type="entry name" value="T4SS_component"/>
</dbReference>
<proteinExistence type="predicted"/>
<sequence>MKQARAASKAAAGARGWPGPGGGEVGHLDPPTMWRATTVQACGLWPFAAGSGSPMTGVPLGQHLDTGATVCGDPISWFTRARYISNPSLFMLGMPGLGKSTLVNRMLIGLSATGVVPLVLGDLKPDYADTVRALGGQVISIGRGVGGINVLDPGAMGAAAARIGGEAGRALAAETHGRVLNMVAALISVVRSRPMDDHEQSVLSAALHHLRERTPAGRAPLLPDLLAVLHEGPDRVRAVTLDRGDDTRYREAVDPLHRSLLGILDGPLGDTFASETSTRIDPSAPAVCIDISRIGEADTQLTAAAMLAAWSDGLGTVAASHALADAGLIPRRWFFAVLDELWRPLRAASGIVDRIDALTRLNRSLGLGDAKITHTLKDAEALGSESDRAKARGFVERAGMVVCAGLPRTEMEELGRVVGLSAREIDLVSSWSSPPGWAVSGLQEEPPGRGRFLIKVGGRPGIPIKVAITDTERELHDTNSRWLAGAPEPRAAMGGWEGAA</sequence>
<accession>A0ABX0YPX9</accession>
<feature type="compositionally biased region" description="Gly residues" evidence="1">
    <location>
        <begin position="16"/>
        <end position="25"/>
    </location>
</feature>